<evidence type="ECO:0000313" key="4">
    <source>
        <dbReference type="Proteomes" id="UP001157034"/>
    </source>
</evidence>
<organism evidence="3 4">
    <name type="scientific">Pseudolysinimonas kribbensis</name>
    <dbReference type="NCBI Taxonomy" id="433641"/>
    <lineage>
        <taxon>Bacteria</taxon>
        <taxon>Bacillati</taxon>
        <taxon>Actinomycetota</taxon>
        <taxon>Actinomycetes</taxon>
        <taxon>Micrococcales</taxon>
        <taxon>Microbacteriaceae</taxon>
        <taxon>Pseudolysinimonas</taxon>
    </lineage>
</organism>
<name>A0ABQ6KAI9_9MICO</name>
<dbReference type="PANTHER" id="PTHR22642:SF21">
    <property type="entry name" value="PERIPLASMIC PROTEIN"/>
    <property type="match status" value="1"/>
</dbReference>
<dbReference type="SUPFAM" id="SSF51338">
    <property type="entry name" value="Composite domain of metallo-dependent hydrolases"/>
    <property type="match status" value="1"/>
</dbReference>
<evidence type="ECO:0000256" key="1">
    <source>
        <dbReference type="SAM" id="SignalP"/>
    </source>
</evidence>
<dbReference type="InterPro" id="IPR006311">
    <property type="entry name" value="TAT_signal"/>
</dbReference>
<dbReference type="Gene3D" id="3.20.20.140">
    <property type="entry name" value="Metal-dependent hydrolases"/>
    <property type="match status" value="1"/>
</dbReference>
<dbReference type="PROSITE" id="PS51318">
    <property type="entry name" value="TAT"/>
    <property type="match status" value="1"/>
</dbReference>
<feature type="domain" description="Amidohydrolase 3" evidence="2">
    <location>
        <begin position="96"/>
        <end position="551"/>
    </location>
</feature>
<reference evidence="4" key="1">
    <citation type="journal article" date="2019" name="Int. J. Syst. Evol. Microbiol.">
        <title>The Global Catalogue of Microorganisms (GCM) 10K type strain sequencing project: providing services to taxonomists for standard genome sequencing and annotation.</title>
        <authorList>
            <consortium name="The Broad Institute Genomics Platform"/>
            <consortium name="The Broad Institute Genome Sequencing Center for Infectious Disease"/>
            <person name="Wu L."/>
            <person name="Ma J."/>
        </authorList>
    </citation>
    <scope>NUCLEOTIDE SEQUENCE [LARGE SCALE GENOMIC DNA]</scope>
    <source>
        <strain evidence="4">NBRC 108894</strain>
    </source>
</reference>
<feature type="signal peptide" evidence="1">
    <location>
        <begin position="1"/>
        <end position="39"/>
    </location>
</feature>
<dbReference type="InterPro" id="IPR011059">
    <property type="entry name" value="Metal-dep_hydrolase_composite"/>
</dbReference>
<dbReference type="RefSeq" id="WP_284255115.1">
    <property type="nucleotide sequence ID" value="NZ_BAAAQO010000004.1"/>
</dbReference>
<accession>A0ABQ6KAI9</accession>
<evidence type="ECO:0000313" key="3">
    <source>
        <dbReference type="EMBL" id="GMA96575.1"/>
    </source>
</evidence>
<dbReference type="EMBL" id="BSVB01000001">
    <property type="protein sequence ID" value="GMA96575.1"/>
    <property type="molecule type" value="Genomic_DNA"/>
</dbReference>
<protein>
    <recommendedName>
        <fullName evidence="2">Amidohydrolase 3 domain-containing protein</fullName>
    </recommendedName>
</protein>
<dbReference type="Gene3D" id="3.10.310.70">
    <property type="match status" value="1"/>
</dbReference>
<dbReference type="InterPro" id="IPR032466">
    <property type="entry name" value="Metal_Hydrolase"/>
</dbReference>
<feature type="chain" id="PRO_5046498056" description="Amidohydrolase 3 domain-containing protein" evidence="1">
    <location>
        <begin position="40"/>
        <end position="572"/>
    </location>
</feature>
<evidence type="ECO:0000259" key="2">
    <source>
        <dbReference type="Pfam" id="PF07969"/>
    </source>
</evidence>
<dbReference type="Gene3D" id="2.30.40.10">
    <property type="entry name" value="Urease, subunit C, domain 1"/>
    <property type="match status" value="1"/>
</dbReference>
<dbReference type="Proteomes" id="UP001157034">
    <property type="component" value="Unassembled WGS sequence"/>
</dbReference>
<proteinExistence type="predicted"/>
<dbReference type="PANTHER" id="PTHR22642">
    <property type="entry name" value="IMIDAZOLONEPROPIONASE"/>
    <property type="match status" value="1"/>
</dbReference>
<dbReference type="InterPro" id="IPR013108">
    <property type="entry name" value="Amidohydro_3"/>
</dbReference>
<keyword evidence="1" id="KW-0732">Signal</keyword>
<dbReference type="SUPFAM" id="SSF51556">
    <property type="entry name" value="Metallo-dependent hydrolases"/>
    <property type="match status" value="1"/>
</dbReference>
<comment type="caution">
    <text evidence="3">The sequence shown here is derived from an EMBL/GenBank/DDBJ whole genome shotgun (WGS) entry which is preliminary data.</text>
</comment>
<gene>
    <name evidence="3" type="ORF">GCM10025881_33990</name>
</gene>
<dbReference type="Pfam" id="PF07969">
    <property type="entry name" value="Amidohydro_3"/>
    <property type="match status" value="1"/>
</dbReference>
<sequence>MAKSTHGRGVEGISRRGLIIGGGAAAAAATLGAASPAMAASADKPTDGGGDLLLVNGRIHLGDEHDTVVGEVRIRDGRFVALGKDAQKAGGQATRIDLGGRTVIPGIVDSHNHIVLVGNRPGYHELLEDVFTIPDAVARLQARAAHVPAGQFITTVGPISAMQFREGRLPNLTELSAVNRPVFLEAAQGGVVTNQLGKDYFESKGIAVGATGTLSGSAFGTGAAGQALLALRQDFLTDDSRERTTLGALQYYAGLGITTHFDSGAFHTDEPSGAIFNENKYTMHKPFLALNRAQKLPVRLRVDFAEEDMDASVPQLTQRLKDSFPFFGNDMLRTGAIGEWTAGGLTGMGTPVWLEGTRAVAKARWRNENHSLTTADFKAIIDGWNQVNQEFPITDLRWVVAHVPFITAEYVQKLKGLGGGLKVGWGAVRSGALQGPPYRTILSSGIPTAYHSDGGDITVINPWLNLYTMVTGKNLRGDLINEGQAISRVDAIRLATSTSSWFLQEDDLGDGIKVGNHADLAVLDRDFFSVPESQITGTKSVLTIVGGDIVHDAGVLPAPRGGWEDGLHRYGH</sequence>
<keyword evidence="4" id="KW-1185">Reference proteome</keyword>